<dbReference type="Gene3D" id="3.90.550.10">
    <property type="entry name" value="Spore Coat Polysaccharide Biosynthesis Protein SpsA, Chain A"/>
    <property type="match status" value="1"/>
</dbReference>
<feature type="domain" description="Glycosyltransferase 2-like" evidence="2">
    <location>
        <begin position="17"/>
        <end position="132"/>
    </location>
</feature>
<sequence length="188" mass="22261">MPARGEIKVEKYMPSSRNISFKKKIWVDVGGYPEDMDYGEDMKFDFNIKAADYRIRFNPDAVVYWKMRENPAQIFWQFFRYAKGDAMGRMYPVRHLIRFSAFLTLLIILISAFCLNKWILIILAPLFVVYVFKPYSKLVKDWSSNESCSFYGVEKFLSILFIPLLLIQIDLSKMCGYIYSLFKKIIKD</sequence>
<evidence type="ECO:0000256" key="1">
    <source>
        <dbReference type="SAM" id="Phobius"/>
    </source>
</evidence>
<dbReference type="EMBL" id="BARU01004488">
    <property type="protein sequence ID" value="GAH20927.1"/>
    <property type="molecule type" value="Genomic_DNA"/>
</dbReference>
<feature type="transmembrane region" description="Helical" evidence="1">
    <location>
        <begin position="159"/>
        <end position="182"/>
    </location>
</feature>
<keyword evidence="1" id="KW-1133">Transmembrane helix</keyword>
<name>X1DL40_9ZZZZ</name>
<dbReference type="InterPro" id="IPR001173">
    <property type="entry name" value="Glyco_trans_2-like"/>
</dbReference>
<evidence type="ECO:0000313" key="3">
    <source>
        <dbReference type="EMBL" id="GAH20927.1"/>
    </source>
</evidence>
<evidence type="ECO:0000259" key="2">
    <source>
        <dbReference type="Pfam" id="PF13632"/>
    </source>
</evidence>
<dbReference type="InterPro" id="IPR029044">
    <property type="entry name" value="Nucleotide-diphossugar_trans"/>
</dbReference>
<proteinExistence type="predicted"/>
<comment type="caution">
    <text evidence="3">The sequence shown here is derived from an EMBL/GenBank/DDBJ whole genome shotgun (WGS) entry which is preliminary data.</text>
</comment>
<protein>
    <recommendedName>
        <fullName evidence="2">Glycosyltransferase 2-like domain-containing protein</fullName>
    </recommendedName>
</protein>
<dbReference type="Pfam" id="PF13632">
    <property type="entry name" value="Glyco_trans_2_3"/>
    <property type="match status" value="1"/>
</dbReference>
<dbReference type="SUPFAM" id="SSF53448">
    <property type="entry name" value="Nucleotide-diphospho-sugar transferases"/>
    <property type="match status" value="1"/>
</dbReference>
<reference evidence="3" key="1">
    <citation type="journal article" date="2014" name="Front. Microbiol.">
        <title>High frequency of phylogenetically diverse reductive dehalogenase-homologous genes in deep subseafloor sedimentary metagenomes.</title>
        <authorList>
            <person name="Kawai M."/>
            <person name="Futagami T."/>
            <person name="Toyoda A."/>
            <person name="Takaki Y."/>
            <person name="Nishi S."/>
            <person name="Hori S."/>
            <person name="Arai W."/>
            <person name="Tsubouchi T."/>
            <person name="Morono Y."/>
            <person name="Uchiyama I."/>
            <person name="Ito T."/>
            <person name="Fujiyama A."/>
            <person name="Inagaki F."/>
            <person name="Takami H."/>
        </authorList>
    </citation>
    <scope>NUCLEOTIDE SEQUENCE</scope>
    <source>
        <strain evidence="3">Expedition CK06-06</strain>
    </source>
</reference>
<keyword evidence="1" id="KW-0472">Membrane</keyword>
<organism evidence="3">
    <name type="scientific">marine sediment metagenome</name>
    <dbReference type="NCBI Taxonomy" id="412755"/>
    <lineage>
        <taxon>unclassified sequences</taxon>
        <taxon>metagenomes</taxon>
        <taxon>ecological metagenomes</taxon>
    </lineage>
</organism>
<keyword evidence="1" id="KW-0812">Transmembrane</keyword>
<dbReference type="AlphaFoldDB" id="X1DL40"/>
<accession>X1DL40</accession>
<feature type="transmembrane region" description="Helical" evidence="1">
    <location>
        <begin position="99"/>
        <end position="132"/>
    </location>
</feature>
<gene>
    <name evidence="3" type="ORF">S03H2_09011</name>
</gene>